<dbReference type="EMBL" id="BARS01046445">
    <property type="protein sequence ID" value="GAG29588.1"/>
    <property type="molecule type" value="Genomic_DNA"/>
</dbReference>
<proteinExistence type="predicted"/>
<accession>X0WYT6</accession>
<dbReference type="AlphaFoldDB" id="X0WYT6"/>
<reference evidence="1" key="1">
    <citation type="journal article" date="2014" name="Front. Microbiol.">
        <title>High frequency of phylogenetically diverse reductive dehalogenase-homologous genes in deep subseafloor sedimentary metagenomes.</title>
        <authorList>
            <person name="Kawai M."/>
            <person name="Futagami T."/>
            <person name="Toyoda A."/>
            <person name="Takaki Y."/>
            <person name="Nishi S."/>
            <person name="Hori S."/>
            <person name="Arai W."/>
            <person name="Tsubouchi T."/>
            <person name="Morono Y."/>
            <person name="Uchiyama I."/>
            <person name="Ito T."/>
            <person name="Fujiyama A."/>
            <person name="Inagaki F."/>
            <person name="Takami H."/>
        </authorList>
    </citation>
    <scope>NUCLEOTIDE SEQUENCE</scope>
    <source>
        <strain evidence="1">Expedition CK06-06</strain>
    </source>
</reference>
<name>X0WYT6_9ZZZZ</name>
<sequence>MNQYRELLLRQEKNEGLPLQTLNPETLLFCYLLRLNNVLGYGSSVALFHV</sequence>
<evidence type="ECO:0000313" key="1">
    <source>
        <dbReference type="EMBL" id="GAG29588.1"/>
    </source>
</evidence>
<gene>
    <name evidence="1" type="ORF">S01H1_69916</name>
</gene>
<feature type="non-terminal residue" evidence="1">
    <location>
        <position position="50"/>
    </location>
</feature>
<comment type="caution">
    <text evidence="1">The sequence shown here is derived from an EMBL/GenBank/DDBJ whole genome shotgun (WGS) entry which is preliminary data.</text>
</comment>
<organism evidence="1">
    <name type="scientific">marine sediment metagenome</name>
    <dbReference type="NCBI Taxonomy" id="412755"/>
    <lineage>
        <taxon>unclassified sequences</taxon>
        <taxon>metagenomes</taxon>
        <taxon>ecological metagenomes</taxon>
    </lineage>
</organism>
<protein>
    <submittedName>
        <fullName evidence="1">Uncharacterized protein</fullName>
    </submittedName>
</protein>